<dbReference type="InterPro" id="IPR036047">
    <property type="entry name" value="F-box-like_dom_sf"/>
</dbReference>
<dbReference type="PANTHER" id="PTHR38926:SF72">
    <property type="entry name" value="IM:7136021-RELATED"/>
    <property type="match status" value="1"/>
</dbReference>
<dbReference type="SUPFAM" id="SSF52047">
    <property type="entry name" value="RNI-like"/>
    <property type="match status" value="1"/>
</dbReference>
<reference evidence="3 4" key="1">
    <citation type="submission" date="2024-01" db="EMBL/GenBank/DDBJ databases">
        <title>A draft genome for a cacao thread blight-causing isolate of Paramarasmius palmivorus.</title>
        <authorList>
            <person name="Baruah I.K."/>
            <person name="Bukari Y."/>
            <person name="Amoako-Attah I."/>
            <person name="Meinhardt L.W."/>
            <person name="Bailey B.A."/>
            <person name="Cohen S.P."/>
        </authorList>
    </citation>
    <scope>NUCLEOTIDE SEQUENCE [LARGE SCALE GENOMIC DNA]</scope>
    <source>
        <strain evidence="3 4">GH-12</strain>
    </source>
</reference>
<organism evidence="3 4">
    <name type="scientific">Paramarasmius palmivorus</name>
    <dbReference type="NCBI Taxonomy" id="297713"/>
    <lineage>
        <taxon>Eukaryota</taxon>
        <taxon>Fungi</taxon>
        <taxon>Dikarya</taxon>
        <taxon>Basidiomycota</taxon>
        <taxon>Agaricomycotina</taxon>
        <taxon>Agaricomycetes</taxon>
        <taxon>Agaricomycetidae</taxon>
        <taxon>Agaricales</taxon>
        <taxon>Marasmiineae</taxon>
        <taxon>Marasmiaceae</taxon>
        <taxon>Paramarasmius</taxon>
    </lineage>
</organism>
<proteinExistence type="predicted"/>
<dbReference type="EMBL" id="JAYKXP010000017">
    <property type="protein sequence ID" value="KAK7049394.1"/>
    <property type="molecule type" value="Genomic_DNA"/>
</dbReference>
<name>A0AAW0DDY5_9AGAR</name>
<gene>
    <name evidence="3" type="ORF">VNI00_005995</name>
</gene>
<comment type="caution">
    <text evidence="3">The sequence shown here is derived from an EMBL/GenBank/DDBJ whole genome shotgun (WGS) entry which is preliminary data.</text>
</comment>
<evidence type="ECO:0000313" key="4">
    <source>
        <dbReference type="Proteomes" id="UP001383192"/>
    </source>
</evidence>
<keyword evidence="1" id="KW-0175">Coiled coil</keyword>
<dbReference type="Gene3D" id="1.20.1280.50">
    <property type="match status" value="1"/>
</dbReference>
<sequence>MSNLESTLFNRSLTIERLFRATLSPSQHNTVSQFLKDAETEMRSHQIQIDKLRSQIALLENKKTNLSENIARYRSLLSPIHKLPPEVLGNVFSFACEENSFHIHPVLTPPPLSLSSVCGRWREIALTMPSLWSSMNIRFQRGWTKGGLYRQLYHLVLLFLDRSKSSPLDIVLNFKCRLIHADAIPTLAALVSHSPRWQRLVLEDIPEECLRHEVFRTLGRHRMAMLTHLESSHNGYDDTVWDDYQCHLFHDCPSLTSLKVANSGPLDHGANLPWRQIKKLEIVNAYEIDGLDLLSRCSNVEQITLERVSGMSEDGVEDEGDGEFSHIYHPISKITILAVEEDDVTCILKHSTLHELSSLEIQGADDDWDEWDASQEVIADFLHRSSCHLTTLALSKLPISDSQTISLLYLLPTLTTLSIEERTGDICTNQVFTSSFLNRLSSVTRMTTHPFLPELAHVKFTLHADELDIGVLSRALTARWVPDTQYALELGIACIQTIDIVFIEDEDEEYVENLWSSLGWMASAGARLTVSALDDCDE</sequence>
<dbReference type="AlphaFoldDB" id="A0AAW0DDY5"/>
<dbReference type="Pfam" id="PF12937">
    <property type="entry name" value="F-box-like"/>
    <property type="match status" value="1"/>
</dbReference>
<dbReference type="Proteomes" id="UP001383192">
    <property type="component" value="Unassembled WGS sequence"/>
</dbReference>
<protein>
    <recommendedName>
        <fullName evidence="2">F-box domain-containing protein</fullName>
    </recommendedName>
</protein>
<feature type="coiled-coil region" evidence="1">
    <location>
        <begin position="35"/>
        <end position="76"/>
    </location>
</feature>
<keyword evidence="4" id="KW-1185">Reference proteome</keyword>
<evidence type="ECO:0000259" key="2">
    <source>
        <dbReference type="Pfam" id="PF12937"/>
    </source>
</evidence>
<feature type="domain" description="F-box" evidence="2">
    <location>
        <begin position="81"/>
        <end position="137"/>
    </location>
</feature>
<dbReference type="PANTHER" id="PTHR38926">
    <property type="entry name" value="F-BOX DOMAIN CONTAINING PROTEIN, EXPRESSED"/>
    <property type="match status" value="1"/>
</dbReference>
<evidence type="ECO:0000313" key="3">
    <source>
        <dbReference type="EMBL" id="KAK7049394.1"/>
    </source>
</evidence>
<accession>A0AAW0DDY5</accession>
<dbReference type="InterPro" id="IPR032675">
    <property type="entry name" value="LRR_dom_sf"/>
</dbReference>
<dbReference type="InterPro" id="IPR001810">
    <property type="entry name" value="F-box_dom"/>
</dbReference>
<evidence type="ECO:0000256" key="1">
    <source>
        <dbReference type="SAM" id="Coils"/>
    </source>
</evidence>
<dbReference type="Gene3D" id="3.80.10.10">
    <property type="entry name" value="Ribonuclease Inhibitor"/>
    <property type="match status" value="1"/>
</dbReference>
<dbReference type="SUPFAM" id="SSF81383">
    <property type="entry name" value="F-box domain"/>
    <property type="match status" value="1"/>
</dbReference>